<comment type="caution">
    <text evidence="4">The sequence shown here is derived from an EMBL/GenBank/DDBJ whole genome shotgun (WGS) entry which is preliminary data.</text>
</comment>
<keyword evidence="2" id="KW-0560">Oxidoreductase</keyword>
<protein>
    <submittedName>
        <fullName evidence="4">Zinc-binding dehydrogenase</fullName>
    </submittedName>
</protein>
<dbReference type="SUPFAM" id="SSF50129">
    <property type="entry name" value="GroES-like"/>
    <property type="match status" value="1"/>
</dbReference>
<sequence>MRAVQYATHGGPEVLCPVTLPDPEPGRGEVLIAVRAAGVNRLDVLQRRGPGLLPGFSLPHVPGMDVAGVVVALGPGVTTRATGDRVVVDPALHCGDCAACRFDDSAFCTAIQVVGGTRQGGYAELVAVPESHTHVIPGHVGMEEAAGIPTVYAMAWQALVIRGDLTKGETLLVHGAGSGISIAAVQIAKSFGALSIVTSASAAKLRRMAKLGADVTVDRTEADVAATVREATGGRGADIVLDHVGPALFQCSLDSLRLRGRLVFCGNTTGVTASFDLGDAYRRGLTMLGSESYGHASFAQMLAWYWSAAREPVIDSVFPLEAAADAHRRLESGASTGKILLSPGAPMTGRIRAGSGC</sequence>
<dbReference type="Pfam" id="PF00107">
    <property type="entry name" value="ADH_zinc_N"/>
    <property type="match status" value="1"/>
</dbReference>
<dbReference type="RefSeq" id="WP_344933710.1">
    <property type="nucleotide sequence ID" value="NZ_BAAAZR010000001.1"/>
</dbReference>
<evidence type="ECO:0000259" key="3">
    <source>
        <dbReference type="SMART" id="SM00829"/>
    </source>
</evidence>
<feature type="domain" description="Enoyl reductase (ER)" evidence="3">
    <location>
        <begin position="10"/>
        <end position="341"/>
    </location>
</feature>
<name>A0ABP7HDL1_9ACTN</name>
<organism evidence="4 5">
    <name type="scientific">Sphaerisporangium flaviroseum</name>
    <dbReference type="NCBI Taxonomy" id="509199"/>
    <lineage>
        <taxon>Bacteria</taxon>
        <taxon>Bacillati</taxon>
        <taxon>Actinomycetota</taxon>
        <taxon>Actinomycetes</taxon>
        <taxon>Streptosporangiales</taxon>
        <taxon>Streptosporangiaceae</taxon>
        <taxon>Sphaerisporangium</taxon>
    </lineage>
</organism>
<dbReference type="SUPFAM" id="SSF51735">
    <property type="entry name" value="NAD(P)-binding Rossmann-fold domains"/>
    <property type="match status" value="1"/>
</dbReference>
<dbReference type="InterPro" id="IPR013154">
    <property type="entry name" value="ADH-like_N"/>
</dbReference>
<dbReference type="InterPro" id="IPR020843">
    <property type="entry name" value="ER"/>
</dbReference>
<evidence type="ECO:0000313" key="4">
    <source>
        <dbReference type="EMBL" id="GAA3789520.1"/>
    </source>
</evidence>
<evidence type="ECO:0000256" key="1">
    <source>
        <dbReference type="ARBA" id="ARBA00022857"/>
    </source>
</evidence>
<dbReference type="InterPro" id="IPR036291">
    <property type="entry name" value="NAD(P)-bd_dom_sf"/>
</dbReference>
<dbReference type="SMART" id="SM00829">
    <property type="entry name" value="PKS_ER"/>
    <property type="match status" value="1"/>
</dbReference>
<dbReference type="Gene3D" id="3.90.180.10">
    <property type="entry name" value="Medium-chain alcohol dehydrogenases, catalytic domain"/>
    <property type="match status" value="1"/>
</dbReference>
<dbReference type="PANTHER" id="PTHR48106:SF18">
    <property type="entry name" value="QUINONE OXIDOREDUCTASE PIG3"/>
    <property type="match status" value="1"/>
</dbReference>
<reference evidence="5" key="1">
    <citation type="journal article" date="2019" name="Int. J. Syst. Evol. Microbiol.">
        <title>The Global Catalogue of Microorganisms (GCM) 10K type strain sequencing project: providing services to taxonomists for standard genome sequencing and annotation.</title>
        <authorList>
            <consortium name="The Broad Institute Genomics Platform"/>
            <consortium name="The Broad Institute Genome Sequencing Center for Infectious Disease"/>
            <person name="Wu L."/>
            <person name="Ma J."/>
        </authorList>
    </citation>
    <scope>NUCLEOTIDE SEQUENCE [LARGE SCALE GENOMIC DNA]</scope>
    <source>
        <strain evidence="5">JCM 16908</strain>
    </source>
</reference>
<dbReference type="PANTHER" id="PTHR48106">
    <property type="entry name" value="QUINONE OXIDOREDUCTASE PIG3-RELATED"/>
    <property type="match status" value="1"/>
</dbReference>
<evidence type="ECO:0000313" key="5">
    <source>
        <dbReference type="Proteomes" id="UP001500888"/>
    </source>
</evidence>
<dbReference type="InterPro" id="IPR013149">
    <property type="entry name" value="ADH-like_C"/>
</dbReference>
<dbReference type="Pfam" id="PF08240">
    <property type="entry name" value="ADH_N"/>
    <property type="match status" value="1"/>
</dbReference>
<dbReference type="InterPro" id="IPR011032">
    <property type="entry name" value="GroES-like_sf"/>
</dbReference>
<keyword evidence="1" id="KW-0521">NADP</keyword>
<dbReference type="Proteomes" id="UP001500888">
    <property type="component" value="Unassembled WGS sequence"/>
</dbReference>
<evidence type="ECO:0000256" key="2">
    <source>
        <dbReference type="ARBA" id="ARBA00023002"/>
    </source>
</evidence>
<keyword evidence="5" id="KW-1185">Reference proteome</keyword>
<dbReference type="EMBL" id="BAAAZR010000001">
    <property type="protein sequence ID" value="GAA3789520.1"/>
    <property type="molecule type" value="Genomic_DNA"/>
</dbReference>
<accession>A0ABP7HDL1</accession>
<gene>
    <name evidence="4" type="ORF">GCM10022226_05300</name>
</gene>
<proteinExistence type="predicted"/>